<evidence type="ECO:0000313" key="2">
    <source>
        <dbReference type="Proteomes" id="UP000072741"/>
    </source>
</evidence>
<dbReference type="EMBL" id="LDSL01000028">
    <property type="protein sequence ID" value="KTT26393.1"/>
    <property type="molecule type" value="Genomic_DNA"/>
</dbReference>
<organism evidence="1 2">
    <name type="scientific">Pseudacidovorax intermedius</name>
    <dbReference type="NCBI Taxonomy" id="433924"/>
    <lineage>
        <taxon>Bacteria</taxon>
        <taxon>Pseudomonadati</taxon>
        <taxon>Pseudomonadota</taxon>
        <taxon>Betaproteobacteria</taxon>
        <taxon>Burkholderiales</taxon>
        <taxon>Comamonadaceae</taxon>
        <taxon>Pseudacidovorax</taxon>
    </lineage>
</organism>
<keyword evidence="2" id="KW-1185">Reference proteome</keyword>
<reference evidence="1 2" key="1">
    <citation type="journal article" date="2016" name="Front. Microbiol.">
        <title>Genomic Resource of Rice Seed Associated Bacteria.</title>
        <authorList>
            <person name="Midha S."/>
            <person name="Bansal K."/>
            <person name="Sharma S."/>
            <person name="Kumar N."/>
            <person name="Patil P.P."/>
            <person name="Chaudhry V."/>
            <person name="Patil P.B."/>
        </authorList>
    </citation>
    <scope>NUCLEOTIDE SEQUENCE [LARGE SCALE GENOMIC DNA]</scope>
    <source>
        <strain evidence="1 2">NS331</strain>
    </source>
</reference>
<dbReference type="Proteomes" id="UP000072741">
    <property type="component" value="Unassembled WGS sequence"/>
</dbReference>
<comment type="caution">
    <text evidence="1">The sequence shown here is derived from an EMBL/GenBank/DDBJ whole genome shotgun (WGS) entry which is preliminary data.</text>
</comment>
<sequence>MQNELVLLLQACKNLLECLQRIGIEVVRFEVIDLLVRQGVDDVCYFVRVIYPYLRENIAKLTHAEERRHVFQHLTKQSEVICL</sequence>
<name>A0A147H8X6_9BURK</name>
<proteinExistence type="predicted"/>
<evidence type="ECO:0000313" key="1">
    <source>
        <dbReference type="EMBL" id="KTT26393.1"/>
    </source>
</evidence>
<gene>
    <name evidence="1" type="ORF">NS331_03735</name>
</gene>
<accession>A0A147H8X6</accession>
<protein>
    <submittedName>
        <fullName evidence="1">Uncharacterized protein</fullName>
    </submittedName>
</protein>
<dbReference type="AlphaFoldDB" id="A0A147H8X6"/>